<dbReference type="STRING" id="572480.Arnit_0470"/>
<sequence>MKVKIEDLTFDCIIGILPFEREKEQRVIINCSFSYNFTNSEFIDYSKVASDIENLMKKNKFELIEDALLNLKKHLKDKYCIKKLNLTIQKPDILPNCKVSVSL</sequence>
<dbReference type="GO" id="GO:0006760">
    <property type="term" value="P:folic acid-containing compound metabolic process"/>
    <property type="evidence" value="ECO:0007669"/>
    <property type="project" value="InterPro"/>
</dbReference>
<evidence type="ECO:0000259" key="1">
    <source>
        <dbReference type="SMART" id="SM00905"/>
    </source>
</evidence>
<accession>D5V5U9</accession>
<protein>
    <submittedName>
        <fullName evidence="2">Dihydroneopterin aldolase</fullName>
    </submittedName>
</protein>
<gene>
    <name evidence="2" type="ordered locus">Arnit_0470</name>
</gene>
<dbReference type="InterPro" id="IPR043133">
    <property type="entry name" value="GTP-CH-I_C/QueF"/>
</dbReference>
<dbReference type="eggNOG" id="COG1539">
    <property type="taxonomic scope" value="Bacteria"/>
</dbReference>
<dbReference type="EMBL" id="CP001999">
    <property type="protein sequence ID" value="ADG92135.1"/>
    <property type="molecule type" value="Genomic_DNA"/>
</dbReference>
<dbReference type="GO" id="GO:0004150">
    <property type="term" value="F:dihydroneopterin aldolase activity"/>
    <property type="evidence" value="ECO:0007669"/>
    <property type="project" value="InterPro"/>
</dbReference>
<dbReference type="Proteomes" id="UP000000939">
    <property type="component" value="Chromosome"/>
</dbReference>
<dbReference type="InterPro" id="IPR006157">
    <property type="entry name" value="FolB_dom"/>
</dbReference>
<dbReference type="Gene3D" id="3.30.1130.10">
    <property type="match status" value="1"/>
</dbReference>
<dbReference type="HOGENOM" id="CLU_112632_4_0_7"/>
<proteinExistence type="predicted"/>
<name>D5V5U9_ARCNC</name>
<dbReference type="SMART" id="SM00905">
    <property type="entry name" value="FolB"/>
    <property type="match status" value="1"/>
</dbReference>
<organism evidence="2 3">
    <name type="scientific">Arcobacter nitrofigilis (strain ATCC 33309 / DSM 7299 / CCUG 15893 / LMG 7604 / NCTC 12251 / CI)</name>
    <name type="common">Campylobacter nitrofigilis</name>
    <dbReference type="NCBI Taxonomy" id="572480"/>
    <lineage>
        <taxon>Bacteria</taxon>
        <taxon>Pseudomonadati</taxon>
        <taxon>Campylobacterota</taxon>
        <taxon>Epsilonproteobacteria</taxon>
        <taxon>Campylobacterales</taxon>
        <taxon>Arcobacteraceae</taxon>
        <taxon>Arcobacter</taxon>
    </lineage>
</organism>
<dbReference type="RefSeq" id="WP_013134280.1">
    <property type="nucleotide sequence ID" value="NC_014166.1"/>
</dbReference>
<dbReference type="SUPFAM" id="SSF55620">
    <property type="entry name" value="Tetrahydrobiopterin biosynthesis enzymes-like"/>
    <property type="match status" value="1"/>
</dbReference>
<feature type="domain" description="Dihydroneopterin aldolase/epimerase" evidence="1">
    <location>
        <begin position="3"/>
        <end position="103"/>
    </location>
</feature>
<dbReference type="NCBIfam" id="TIGR00526">
    <property type="entry name" value="folB_dom"/>
    <property type="match status" value="1"/>
</dbReference>
<reference evidence="2 3" key="1">
    <citation type="journal article" date="2010" name="Stand. Genomic Sci.">
        <title>Complete genome sequence of Arcobacter nitrofigilis type strain (CI).</title>
        <authorList>
            <person name="Pati A."/>
            <person name="Gronow S."/>
            <person name="Lapidus A."/>
            <person name="Copeland A."/>
            <person name="Glavina Del Rio T."/>
            <person name="Nolan M."/>
            <person name="Lucas S."/>
            <person name="Tice H."/>
            <person name="Cheng J.F."/>
            <person name="Han C."/>
            <person name="Chertkov O."/>
            <person name="Bruce D."/>
            <person name="Tapia R."/>
            <person name="Goodwin L."/>
            <person name="Pitluck S."/>
            <person name="Liolios K."/>
            <person name="Ivanova N."/>
            <person name="Mavromatis K."/>
            <person name="Chen A."/>
            <person name="Palaniappan K."/>
            <person name="Land M."/>
            <person name="Hauser L."/>
            <person name="Chang Y.J."/>
            <person name="Jeffries C.D."/>
            <person name="Detter J.C."/>
            <person name="Rohde M."/>
            <person name="Goker M."/>
            <person name="Bristow J."/>
            <person name="Eisen J.A."/>
            <person name="Markowitz V."/>
            <person name="Hugenholtz P."/>
            <person name="Klenk H.P."/>
            <person name="Kyrpides N.C."/>
        </authorList>
    </citation>
    <scope>NUCLEOTIDE SEQUENCE [LARGE SCALE GENOMIC DNA]</scope>
    <source>
        <strain evidence="3">ATCC 33309 / DSM 7299 / CCUG 15893 / LMG 7604 / NCTC 12251 / CI</strain>
    </source>
</reference>
<evidence type="ECO:0000313" key="2">
    <source>
        <dbReference type="EMBL" id="ADG92135.1"/>
    </source>
</evidence>
<dbReference type="OrthoDB" id="5373183at2"/>
<dbReference type="KEGG" id="ant:Arnit_0470"/>
<keyword evidence="3" id="KW-1185">Reference proteome</keyword>
<dbReference type="AlphaFoldDB" id="D5V5U9"/>
<evidence type="ECO:0000313" key="3">
    <source>
        <dbReference type="Proteomes" id="UP000000939"/>
    </source>
</evidence>
<dbReference type="Pfam" id="PF02152">
    <property type="entry name" value="FolB"/>
    <property type="match status" value="1"/>
</dbReference>